<dbReference type="EMBL" id="AM114193">
    <property type="protein sequence ID" value="CAJ36651.1"/>
    <property type="molecule type" value="Genomic_DNA"/>
</dbReference>
<evidence type="ECO:0000313" key="3">
    <source>
        <dbReference type="Proteomes" id="UP000000663"/>
    </source>
</evidence>
<dbReference type="Proteomes" id="UP000000663">
    <property type="component" value="Chromosome"/>
</dbReference>
<keyword evidence="1" id="KW-0812">Transmembrane</keyword>
<keyword evidence="1" id="KW-0472">Membrane</keyword>
<name>Q0W4P2_METAR</name>
<dbReference type="STRING" id="351160.RCIA101"/>
<sequence>MHTDGPGSNNYDIMDTSASGHSFVYRIGSFANLTSVSYPWPGWLLRRRRCHSMHRVPGVLVHAVLQPRYGQEVKYCV</sequence>
<dbReference type="KEGG" id="rci:RCIA101"/>
<feature type="transmembrane region" description="Helical" evidence="1">
    <location>
        <begin position="23"/>
        <end position="45"/>
    </location>
</feature>
<protein>
    <submittedName>
        <fullName evidence="2">Uncharacterized protein</fullName>
    </submittedName>
</protein>
<evidence type="ECO:0000313" key="2">
    <source>
        <dbReference type="EMBL" id="CAJ36651.1"/>
    </source>
</evidence>
<proteinExistence type="predicted"/>
<keyword evidence="3" id="KW-1185">Reference proteome</keyword>
<gene>
    <name evidence="2" type="ORF">RCIA101</name>
</gene>
<organism evidence="2 3">
    <name type="scientific">Methanocella arvoryzae (strain DSM 22066 / NBRC 105507 / MRE50)</name>
    <dbReference type="NCBI Taxonomy" id="351160"/>
    <lineage>
        <taxon>Archaea</taxon>
        <taxon>Methanobacteriati</taxon>
        <taxon>Methanobacteriota</taxon>
        <taxon>Stenosarchaea group</taxon>
        <taxon>Methanomicrobia</taxon>
        <taxon>Methanocellales</taxon>
        <taxon>Methanocellaceae</taxon>
        <taxon>Methanocella</taxon>
    </lineage>
</organism>
<evidence type="ECO:0000256" key="1">
    <source>
        <dbReference type="SAM" id="Phobius"/>
    </source>
</evidence>
<dbReference type="AlphaFoldDB" id="Q0W4P2"/>
<keyword evidence="1" id="KW-1133">Transmembrane helix</keyword>
<reference evidence="2 3" key="1">
    <citation type="journal article" date="2006" name="Science">
        <title>Genome of rice cluster I archaea -- the key methane producers in the rice rhizosphere.</title>
        <authorList>
            <person name="Erkel C."/>
            <person name="Kube M."/>
            <person name="Reinhardt R."/>
            <person name="Liesack W."/>
        </authorList>
    </citation>
    <scope>NUCLEOTIDE SEQUENCE [LARGE SCALE GENOMIC DNA]</scope>
    <source>
        <strain evidence="3">DSM 22066 / NBRC 105507 / MRE50</strain>
    </source>
</reference>
<accession>Q0W4P2</accession>